<protein>
    <recommendedName>
        <fullName evidence="9">Cytochrome P450</fullName>
    </recommendedName>
</protein>
<dbReference type="EnsemblMetazoa" id="GAUT035766-RA">
    <property type="protein sequence ID" value="GAUT035766-PA"/>
    <property type="gene ID" value="GAUT035766"/>
</dbReference>
<keyword evidence="6" id="KW-0503">Monooxygenase</keyword>
<evidence type="ECO:0000313" key="8">
    <source>
        <dbReference type="Proteomes" id="UP000078200"/>
    </source>
</evidence>
<evidence type="ECO:0000256" key="6">
    <source>
        <dbReference type="ARBA" id="ARBA00023033"/>
    </source>
</evidence>
<dbReference type="InterPro" id="IPR036396">
    <property type="entry name" value="Cyt_P450_sf"/>
</dbReference>
<dbReference type="InterPro" id="IPR001128">
    <property type="entry name" value="Cyt_P450"/>
</dbReference>
<proteinExistence type="inferred from homology"/>
<dbReference type="PANTHER" id="PTHR24303:SF31">
    <property type="entry name" value="CYTOCHROME P450 307A1-RELATED"/>
    <property type="match status" value="1"/>
</dbReference>
<organism evidence="7 8">
    <name type="scientific">Glossina austeni</name>
    <name type="common">Savannah tsetse fly</name>
    <dbReference type="NCBI Taxonomy" id="7395"/>
    <lineage>
        <taxon>Eukaryota</taxon>
        <taxon>Metazoa</taxon>
        <taxon>Ecdysozoa</taxon>
        <taxon>Arthropoda</taxon>
        <taxon>Hexapoda</taxon>
        <taxon>Insecta</taxon>
        <taxon>Pterygota</taxon>
        <taxon>Neoptera</taxon>
        <taxon>Endopterygota</taxon>
        <taxon>Diptera</taxon>
        <taxon>Brachycera</taxon>
        <taxon>Muscomorpha</taxon>
        <taxon>Hippoboscoidea</taxon>
        <taxon>Glossinidae</taxon>
        <taxon>Glossina</taxon>
    </lineage>
</organism>
<name>A0A1A9VFP9_GLOAU</name>
<evidence type="ECO:0000256" key="3">
    <source>
        <dbReference type="ARBA" id="ARBA00022723"/>
    </source>
</evidence>
<evidence type="ECO:0000256" key="5">
    <source>
        <dbReference type="ARBA" id="ARBA00023004"/>
    </source>
</evidence>
<keyword evidence="4" id="KW-0560">Oxidoreductase</keyword>
<reference evidence="7" key="1">
    <citation type="submission" date="2020-05" db="UniProtKB">
        <authorList>
            <consortium name="EnsemblMetazoa"/>
        </authorList>
    </citation>
    <scope>IDENTIFICATION</scope>
    <source>
        <strain evidence="7">TTRI</strain>
    </source>
</reference>
<dbReference type="AlphaFoldDB" id="A0A1A9VFP9"/>
<dbReference type="Gene3D" id="1.10.630.10">
    <property type="entry name" value="Cytochrome P450"/>
    <property type="match status" value="1"/>
</dbReference>
<evidence type="ECO:0008006" key="9">
    <source>
        <dbReference type="Google" id="ProtNLM"/>
    </source>
</evidence>
<evidence type="ECO:0000256" key="4">
    <source>
        <dbReference type="ARBA" id="ARBA00023002"/>
    </source>
</evidence>
<keyword evidence="8" id="KW-1185">Reference proteome</keyword>
<comment type="similarity">
    <text evidence="2">Belongs to the cytochrome P450 family.</text>
</comment>
<accession>A0A1A9VFP9</accession>
<dbReference type="PANTHER" id="PTHR24303">
    <property type="entry name" value="HEME-BINDING MONOOXYGENASE FAMILY"/>
    <property type="match status" value="1"/>
</dbReference>
<dbReference type="SUPFAM" id="SSF48264">
    <property type="entry name" value="Cytochrome P450"/>
    <property type="match status" value="1"/>
</dbReference>
<dbReference type="Pfam" id="PF00067">
    <property type="entry name" value="p450"/>
    <property type="match status" value="1"/>
</dbReference>
<comment type="cofactor">
    <cofactor evidence="1">
        <name>heme</name>
        <dbReference type="ChEBI" id="CHEBI:30413"/>
    </cofactor>
</comment>
<dbReference type="GO" id="GO:0016705">
    <property type="term" value="F:oxidoreductase activity, acting on paired donors, with incorporation or reduction of molecular oxygen"/>
    <property type="evidence" value="ECO:0007669"/>
    <property type="project" value="InterPro"/>
</dbReference>
<keyword evidence="5" id="KW-0408">Iron</keyword>
<dbReference type="GO" id="GO:0020037">
    <property type="term" value="F:heme binding"/>
    <property type="evidence" value="ECO:0007669"/>
    <property type="project" value="InterPro"/>
</dbReference>
<dbReference type="VEuPathDB" id="VectorBase:GAUT035766"/>
<evidence type="ECO:0000256" key="1">
    <source>
        <dbReference type="ARBA" id="ARBA00001971"/>
    </source>
</evidence>
<dbReference type="GO" id="GO:0004497">
    <property type="term" value="F:monooxygenase activity"/>
    <property type="evidence" value="ECO:0007669"/>
    <property type="project" value="UniProtKB-KW"/>
</dbReference>
<dbReference type="STRING" id="7395.A0A1A9VFP9"/>
<dbReference type="Proteomes" id="UP000078200">
    <property type="component" value="Unassembled WGS sequence"/>
</dbReference>
<evidence type="ECO:0000256" key="2">
    <source>
        <dbReference type="ARBA" id="ARBA00010617"/>
    </source>
</evidence>
<sequence>MHTHMAKHRIHCKEEFRDNQAGKAWQGSFPTKCFDEIFWEIIQGCPHDCVPSLAAFYRKHTTSIVNWSASIRSFILLRIMHKREVNIDSAENFIGGHSAVGNLVLLTLGHVAKNPLIAQRIQEEANGICKIAKRKVNLYVMARMPHGMAAIYEVLRYSSSPIVPHMEDVVISIYGVTNK</sequence>
<keyword evidence="3" id="KW-0479">Metal-binding</keyword>
<dbReference type="GO" id="GO:0005506">
    <property type="term" value="F:iron ion binding"/>
    <property type="evidence" value="ECO:0007669"/>
    <property type="project" value="InterPro"/>
</dbReference>
<evidence type="ECO:0000313" key="7">
    <source>
        <dbReference type="EnsemblMetazoa" id="GAUT035766-PA"/>
    </source>
</evidence>